<organism evidence="1 2">
    <name type="scientific">Gleimia hominis</name>
    <dbReference type="NCBI Taxonomy" id="595468"/>
    <lineage>
        <taxon>Bacteria</taxon>
        <taxon>Bacillati</taxon>
        <taxon>Actinomycetota</taxon>
        <taxon>Actinomycetes</taxon>
        <taxon>Actinomycetales</taxon>
        <taxon>Actinomycetaceae</taxon>
        <taxon>Gleimia</taxon>
    </lineage>
</organism>
<dbReference type="InterPro" id="IPR029033">
    <property type="entry name" value="His_PPase_superfam"/>
</dbReference>
<dbReference type="RefSeq" id="WP_313273210.1">
    <property type="nucleotide sequence ID" value="NZ_JASXSX010000001.1"/>
</dbReference>
<dbReference type="InterPro" id="IPR001345">
    <property type="entry name" value="PG/BPGM_mutase_AS"/>
</dbReference>
<dbReference type="EC" id="3.1.3.-" evidence="1"/>
<name>A0ABU3IB10_9ACTO</name>
<gene>
    <name evidence="1" type="ORF">QS713_05710</name>
</gene>
<dbReference type="SMART" id="SM00855">
    <property type="entry name" value="PGAM"/>
    <property type="match status" value="1"/>
</dbReference>
<protein>
    <submittedName>
        <fullName evidence="1">Histidine phosphatase family protein</fullName>
        <ecNumber evidence="1">3.1.3.-</ecNumber>
    </submittedName>
</protein>
<keyword evidence="1" id="KW-0378">Hydrolase</keyword>
<dbReference type="PROSITE" id="PS00175">
    <property type="entry name" value="PG_MUTASE"/>
    <property type="match status" value="1"/>
</dbReference>
<dbReference type="CDD" id="cd07067">
    <property type="entry name" value="HP_PGM_like"/>
    <property type="match status" value="1"/>
</dbReference>
<sequence length="236" mass="26115">MKLVLVRHGQTASNRTRALDTAAPRAPLDEVGRAQAQRLAEEFEARTDVLPGCIIASNLLRTQQTARPLATRYDLPVRINPGVREVTAGSMEMSTKPEDIQTYLQVVHAWVAGKWDTRMPGGYGGQQVLDQYLPVIESACETHRLDPDYASDKRAIVIVSHGAVSRVISAYLTDQIDLPLVATHPMDNASTTVLEHVGDSWTGPRSWRGLTWSDRKIGDYDRSQLSTTPTASRLRD</sequence>
<dbReference type="PANTHER" id="PTHR48100">
    <property type="entry name" value="BROAD-SPECIFICITY PHOSPHATASE YOR283W-RELATED"/>
    <property type="match status" value="1"/>
</dbReference>
<keyword evidence="2" id="KW-1185">Reference proteome</keyword>
<dbReference type="InterPro" id="IPR013078">
    <property type="entry name" value="His_Pase_superF_clade-1"/>
</dbReference>
<dbReference type="PANTHER" id="PTHR48100:SF58">
    <property type="entry name" value="PE-PGRS FAMILY PROTEIN PE_PGRS11"/>
    <property type="match status" value="1"/>
</dbReference>
<dbReference type="GO" id="GO:0016787">
    <property type="term" value="F:hydrolase activity"/>
    <property type="evidence" value="ECO:0007669"/>
    <property type="project" value="UniProtKB-KW"/>
</dbReference>
<dbReference type="InterPro" id="IPR050275">
    <property type="entry name" value="PGM_Phosphatase"/>
</dbReference>
<dbReference type="EMBL" id="JASXSX010000001">
    <property type="protein sequence ID" value="MDT3767558.1"/>
    <property type="molecule type" value="Genomic_DNA"/>
</dbReference>
<comment type="caution">
    <text evidence="1">The sequence shown here is derived from an EMBL/GenBank/DDBJ whole genome shotgun (WGS) entry which is preliminary data.</text>
</comment>
<dbReference type="SUPFAM" id="SSF53254">
    <property type="entry name" value="Phosphoglycerate mutase-like"/>
    <property type="match status" value="1"/>
</dbReference>
<dbReference type="Pfam" id="PF00300">
    <property type="entry name" value="His_Phos_1"/>
    <property type="match status" value="1"/>
</dbReference>
<proteinExistence type="predicted"/>
<reference evidence="1 2" key="1">
    <citation type="submission" date="2023-06" db="EMBL/GenBank/DDBJ databases">
        <title>Draft genome sequence of Gleimia hominis type strain CCUG 57540T.</title>
        <authorList>
            <person name="Salva-Serra F."/>
            <person name="Cardew S."/>
            <person name="Jensie Markopoulos S."/>
            <person name="Ohlen M."/>
            <person name="Inganas E."/>
            <person name="Svensson-Stadler L."/>
            <person name="Moore E.R.B."/>
        </authorList>
    </citation>
    <scope>NUCLEOTIDE SEQUENCE [LARGE SCALE GENOMIC DNA]</scope>
    <source>
        <strain evidence="1 2">CCUG 57540</strain>
    </source>
</reference>
<dbReference type="Proteomes" id="UP001247542">
    <property type="component" value="Unassembled WGS sequence"/>
</dbReference>
<evidence type="ECO:0000313" key="1">
    <source>
        <dbReference type="EMBL" id="MDT3767558.1"/>
    </source>
</evidence>
<dbReference type="Gene3D" id="3.40.50.1240">
    <property type="entry name" value="Phosphoglycerate mutase-like"/>
    <property type="match status" value="1"/>
</dbReference>
<accession>A0ABU3IB10</accession>
<evidence type="ECO:0000313" key="2">
    <source>
        <dbReference type="Proteomes" id="UP001247542"/>
    </source>
</evidence>